<organism evidence="4 5">
    <name type="scientific">Cladophialophora carrionii</name>
    <dbReference type="NCBI Taxonomy" id="86049"/>
    <lineage>
        <taxon>Eukaryota</taxon>
        <taxon>Fungi</taxon>
        <taxon>Dikarya</taxon>
        <taxon>Ascomycota</taxon>
        <taxon>Pezizomycotina</taxon>
        <taxon>Eurotiomycetes</taxon>
        <taxon>Chaetothyriomycetidae</taxon>
        <taxon>Chaetothyriales</taxon>
        <taxon>Herpotrichiellaceae</taxon>
        <taxon>Cladophialophora</taxon>
    </lineage>
</organism>
<evidence type="ECO:0000259" key="3">
    <source>
        <dbReference type="Pfam" id="PF03914"/>
    </source>
</evidence>
<feature type="region of interest" description="Disordered" evidence="2">
    <location>
        <begin position="168"/>
        <end position="221"/>
    </location>
</feature>
<feature type="region of interest" description="Disordered" evidence="2">
    <location>
        <begin position="745"/>
        <end position="780"/>
    </location>
</feature>
<keyword evidence="5" id="KW-1185">Reference proteome</keyword>
<sequence>MSRPNTAASGANAVKPNNSRSKPSKSTGESKDEVVQDLRKTIQRRYLRESDAAKIHDKKAGGTKKLPKEQEKSENTDAPGTERGKKRDRNGKILNQNKKSSERDGAASDANSDKDVLAQEMKSLGGTAEDLDLLAGADSESELEGDVPNKALESLDKGMKNILKEIALAQGEVEGDDEIMNEAEEDGPDDDDEAPEPVDNSIPTPDQKPEQTKKGRKSQTQFLCEPKPEWFDLSDPAVDTETSPKYTISKDSIDQLHDYAKSLLDEENSKFKDSQQSSSAQSFYNTVITSGTLSDKISALTLAVQESPIHNVKALETLIGLAGKRSRSQAVDVLRALKDLFAQGSLLPSSRKLYAFQAQPTLVYFFRDTRNWKKGQQLPGGLEQGRLVVWAFESWLKEQYFEVLKILEVWCNDEIEFSKARALSYVYELLKERPEQESNLLRLLVNKLGDPVKKIASQASYLLMQLLIAHPAMKMVVVSAIESDFIFRPGQSLHGKYYAVVTLNQTALSAKEEDVAVKLLDIYFGLFTGLLKTDKETAPKEEAVQEPQSRGEQRRKKNKNKNKNSQSAPGQAQAEELRDKLISAILTGVNRAYPYTSTSSGTSNSAFSDHLDTLFRVTHSANFNTSIQSLLLIQQISQASQHKASSDRFYRVLYESLLDPRLIIASKQQLYLNLLHRALKADLHINRVRAFIKRLTQVLTLHEPSFICGAFFLIQDLVKTSPSLKSLIDEPEDHEEDDVEVFRDVPSADEDEDRPAATAKHPDIPSRHPPAADAASKSTSTYDAHKRDALHANAANACLWEILPFLAHFHPSVSVSAESLLAHRPLSGKPDLNVHSLSHFLDRFVYRNPKLSHAGLRGSSIMQPMATDNKDAVLLSGSSTARSLPVNSEQFRLKKSDDIAAEDVFFHQYFTAVKKTTTSAKDGKNAEKQKQKKKSKLRDIDDDNASVEDDEDEIWKAMMASAPDLEGDEFEDDDADLDLADLESDDGDDGDDLGSDADLDLDLAGEGDEDADADEVDIDPAFFEDDEDDLMDVDDASGPLTRGHTGARASASASASERVSAGGLRSGASDFAGFESDADSDGEKAKKKAKGGKKDKTEKKMKNLKNLPTFATAEEYAKMLEDDDDEDR</sequence>
<feature type="compositionally biased region" description="Low complexity" evidence="2">
    <location>
        <begin position="1047"/>
        <end position="1061"/>
    </location>
</feature>
<dbReference type="SUPFAM" id="SSF48371">
    <property type="entry name" value="ARM repeat"/>
    <property type="match status" value="1"/>
</dbReference>
<proteinExistence type="inferred from homology"/>
<dbReference type="EMBL" id="LGRB01000020">
    <property type="protein sequence ID" value="OCT44769.1"/>
    <property type="molecule type" value="Genomic_DNA"/>
</dbReference>
<evidence type="ECO:0000256" key="1">
    <source>
        <dbReference type="ARBA" id="ARBA00007797"/>
    </source>
</evidence>
<name>A0A1C1C8I5_9EURO</name>
<dbReference type="STRING" id="86049.A0A1C1C8I5"/>
<dbReference type="VEuPathDB" id="FungiDB:CLCR_05398"/>
<evidence type="ECO:0000313" key="5">
    <source>
        <dbReference type="Proteomes" id="UP000094526"/>
    </source>
</evidence>
<dbReference type="GO" id="GO:0005634">
    <property type="term" value="C:nucleus"/>
    <property type="evidence" value="ECO:0007669"/>
    <property type="project" value="TreeGrafter"/>
</dbReference>
<feature type="compositionally biased region" description="Acidic residues" evidence="2">
    <location>
        <begin position="173"/>
        <end position="196"/>
    </location>
</feature>
<accession>A0A1C1C8I5</accession>
<feature type="compositionally biased region" description="Acidic residues" evidence="2">
    <location>
        <begin position="965"/>
        <end position="1035"/>
    </location>
</feature>
<protein>
    <recommendedName>
        <fullName evidence="3">CCAAT-binding factor domain-containing protein</fullName>
    </recommendedName>
</protein>
<dbReference type="VEuPathDB" id="FungiDB:G647_07444"/>
<feature type="compositionally biased region" description="Basic residues" evidence="2">
    <location>
        <begin position="553"/>
        <end position="562"/>
    </location>
</feature>
<dbReference type="InterPro" id="IPR005612">
    <property type="entry name" value="CCAAT-binding_factor"/>
</dbReference>
<gene>
    <name evidence="4" type="ORF">CLCR_05398</name>
</gene>
<comment type="similarity">
    <text evidence="1">Belongs to the CBF/MAK21 family.</text>
</comment>
<feature type="region of interest" description="Disordered" evidence="2">
    <location>
        <begin position="538"/>
        <end position="573"/>
    </location>
</feature>
<feature type="domain" description="CCAAT-binding factor" evidence="3">
    <location>
        <begin position="626"/>
        <end position="816"/>
    </location>
</feature>
<dbReference type="InterPro" id="IPR016024">
    <property type="entry name" value="ARM-type_fold"/>
</dbReference>
<dbReference type="PANTHER" id="PTHR12048:SF0">
    <property type="entry name" value="CCAAT_ENHANCER-BINDING PROTEIN ZETA"/>
    <property type="match status" value="1"/>
</dbReference>
<evidence type="ECO:0000313" key="4">
    <source>
        <dbReference type="EMBL" id="OCT44769.1"/>
    </source>
</evidence>
<feature type="compositionally biased region" description="Basic and acidic residues" evidence="2">
    <location>
        <begin position="99"/>
        <end position="117"/>
    </location>
</feature>
<feature type="compositionally biased region" description="Basic and acidic residues" evidence="2">
    <location>
        <begin position="28"/>
        <end position="85"/>
    </location>
</feature>
<dbReference type="InterPro" id="IPR040155">
    <property type="entry name" value="CEBPZ/Mak21-like"/>
</dbReference>
<dbReference type="AlphaFoldDB" id="A0A1C1C8I5"/>
<dbReference type="Pfam" id="PF03914">
    <property type="entry name" value="CBF"/>
    <property type="match status" value="1"/>
</dbReference>
<comment type="caution">
    <text evidence="4">The sequence shown here is derived from an EMBL/GenBank/DDBJ whole genome shotgun (WGS) entry which is preliminary data.</text>
</comment>
<dbReference type="OrthoDB" id="28947at2759"/>
<feature type="compositionally biased region" description="Basic and acidic residues" evidence="2">
    <location>
        <begin position="1092"/>
        <end position="1101"/>
    </location>
</feature>
<dbReference type="Proteomes" id="UP000094526">
    <property type="component" value="Unassembled WGS sequence"/>
</dbReference>
<feature type="compositionally biased region" description="Acidic residues" evidence="2">
    <location>
        <begin position="940"/>
        <end position="953"/>
    </location>
</feature>
<feature type="region of interest" description="Disordered" evidence="2">
    <location>
        <begin position="1"/>
        <end position="149"/>
    </location>
</feature>
<reference evidence="5" key="1">
    <citation type="submission" date="2015-07" db="EMBL/GenBank/DDBJ databases">
        <authorList>
            <person name="Teixeira M.M."/>
            <person name="Souza R.C."/>
            <person name="Almeida L.G."/>
            <person name="Vicente V.A."/>
            <person name="de Hoog S."/>
            <person name="Bocca A.L."/>
            <person name="de Almeida S.R."/>
            <person name="Vasconcelos A.T."/>
            <person name="Felipe M.S."/>
        </authorList>
    </citation>
    <scope>NUCLEOTIDE SEQUENCE [LARGE SCALE GENOMIC DNA]</scope>
    <source>
        <strain evidence="5">KSF</strain>
    </source>
</reference>
<dbReference type="eggNOG" id="KOG2038">
    <property type="taxonomic scope" value="Eukaryota"/>
</dbReference>
<feature type="region of interest" description="Disordered" evidence="2">
    <location>
        <begin position="917"/>
        <end position="1106"/>
    </location>
</feature>
<dbReference type="PANTHER" id="PTHR12048">
    <property type="entry name" value="CCAAT-BINDING FACTOR-RELATED"/>
    <property type="match status" value="1"/>
</dbReference>
<evidence type="ECO:0000256" key="2">
    <source>
        <dbReference type="SAM" id="MobiDB-lite"/>
    </source>
</evidence>
<feature type="compositionally biased region" description="Low complexity" evidence="2">
    <location>
        <begin position="15"/>
        <end position="26"/>
    </location>
</feature>